<keyword evidence="10" id="KW-0175">Coiled coil</keyword>
<dbReference type="NCBIfam" id="TIGR00277">
    <property type="entry name" value="HDIG"/>
    <property type="match status" value="1"/>
</dbReference>
<dbReference type="GO" id="GO:0005886">
    <property type="term" value="C:plasma membrane"/>
    <property type="evidence" value="ECO:0007669"/>
    <property type="project" value="UniProtKB-SubCell"/>
</dbReference>
<evidence type="ECO:0000256" key="2">
    <source>
        <dbReference type="ARBA" id="ARBA00022722"/>
    </source>
</evidence>
<comment type="function">
    <text evidence="8">Endoribonuclease that initiates mRNA decay.</text>
</comment>
<dbReference type="GO" id="GO:0003723">
    <property type="term" value="F:RNA binding"/>
    <property type="evidence" value="ECO:0007669"/>
    <property type="project" value="UniProtKB-UniRule"/>
</dbReference>
<dbReference type="OrthoDB" id="9803205at2"/>
<dbReference type="CDD" id="cd00077">
    <property type="entry name" value="HDc"/>
    <property type="match status" value="1"/>
</dbReference>
<dbReference type="Pfam" id="PF12072">
    <property type="entry name" value="RNase_Y_N"/>
    <property type="match status" value="1"/>
</dbReference>
<dbReference type="GO" id="GO:0006402">
    <property type="term" value="P:mRNA catabolic process"/>
    <property type="evidence" value="ECO:0007669"/>
    <property type="project" value="UniProtKB-UniRule"/>
</dbReference>
<keyword evidence="1 8" id="KW-0812">Transmembrane</keyword>
<dbReference type="STRING" id="216.LS73_07495"/>
<organism evidence="12 13">
    <name type="scientific">Helicobacter muridarum</name>
    <dbReference type="NCBI Taxonomy" id="216"/>
    <lineage>
        <taxon>Bacteria</taxon>
        <taxon>Pseudomonadati</taxon>
        <taxon>Campylobacterota</taxon>
        <taxon>Epsilonproteobacteria</taxon>
        <taxon>Campylobacterales</taxon>
        <taxon>Helicobacteraceae</taxon>
        <taxon>Helicobacter</taxon>
    </lineage>
</organism>
<dbReference type="Proteomes" id="UP000029922">
    <property type="component" value="Unassembled WGS sequence"/>
</dbReference>
<dbReference type="InterPro" id="IPR036612">
    <property type="entry name" value="KH_dom_type_1_sf"/>
</dbReference>
<dbReference type="InterPro" id="IPR022711">
    <property type="entry name" value="RNase_Y_N"/>
</dbReference>
<dbReference type="InterPro" id="IPR006675">
    <property type="entry name" value="HDIG_dom"/>
</dbReference>
<dbReference type="HAMAP" id="MF_00335">
    <property type="entry name" value="RNase_Y"/>
    <property type="match status" value="1"/>
</dbReference>
<dbReference type="EC" id="3.1.-.-" evidence="8 9"/>
<keyword evidence="3 8" id="KW-0255">Endonuclease</keyword>
<dbReference type="CDD" id="cd22431">
    <property type="entry name" value="KH-I_RNaseY"/>
    <property type="match status" value="1"/>
</dbReference>
<dbReference type="InterPro" id="IPR006674">
    <property type="entry name" value="HD_domain"/>
</dbReference>
<dbReference type="PROSITE" id="PS51831">
    <property type="entry name" value="HD"/>
    <property type="match status" value="1"/>
</dbReference>
<keyword evidence="8" id="KW-1003">Cell membrane</keyword>
<dbReference type="EMBL" id="JRPD02000017">
    <property type="protein sequence ID" value="TLD99559.1"/>
    <property type="molecule type" value="Genomic_DNA"/>
</dbReference>
<proteinExistence type="inferred from homology"/>
<evidence type="ECO:0000259" key="11">
    <source>
        <dbReference type="PROSITE" id="PS51831"/>
    </source>
</evidence>
<keyword evidence="5 8" id="KW-0694">RNA-binding</keyword>
<evidence type="ECO:0000256" key="9">
    <source>
        <dbReference type="NCBIfam" id="TIGR03319"/>
    </source>
</evidence>
<dbReference type="InterPro" id="IPR003607">
    <property type="entry name" value="HD/PDEase_dom"/>
</dbReference>
<evidence type="ECO:0000256" key="5">
    <source>
        <dbReference type="ARBA" id="ARBA00022884"/>
    </source>
</evidence>
<comment type="subcellular location">
    <subcellularLocation>
        <location evidence="8">Cell membrane</location>
        <topology evidence="8">Single-pass membrane protein</topology>
    </subcellularLocation>
</comment>
<comment type="similarity">
    <text evidence="8">Belongs to the RNase Y family.</text>
</comment>
<evidence type="ECO:0000256" key="3">
    <source>
        <dbReference type="ARBA" id="ARBA00022759"/>
    </source>
</evidence>
<keyword evidence="4 8" id="KW-0378">Hydrolase</keyword>
<feature type="coiled-coil region" evidence="10">
    <location>
        <begin position="100"/>
        <end position="131"/>
    </location>
</feature>
<dbReference type="PANTHER" id="PTHR12826:SF15">
    <property type="entry name" value="RIBONUCLEASE Y"/>
    <property type="match status" value="1"/>
</dbReference>
<dbReference type="NCBIfam" id="TIGR03319">
    <property type="entry name" value="RNase_Y"/>
    <property type="match status" value="1"/>
</dbReference>
<dbReference type="Gene3D" id="1.10.3210.10">
    <property type="entry name" value="Hypothetical protein af1432"/>
    <property type="match status" value="1"/>
</dbReference>
<name>A0A4U8TH78_9HELI</name>
<evidence type="ECO:0000256" key="8">
    <source>
        <dbReference type="HAMAP-Rule" id="MF_00335"/>
    </source>
</evidence>
<sequence>MIDIIACSMLSSLCFGLIVFFIVKKLILSRMLIALSCSNDKILTLESKIKQLTSSLNVNVAPTLKQSIISDKIHLNDSNTQLEKQLSIKLQEAIDNNNIIEKAKLDILRCKEEQEKILNQYKEQKHELVSILQNYTSLTKDEAKSILLRLLEEDLCQQKSNLIRRYEMEAIEEAKNRANFIIAQATTRFAGEFASQKFVNVINIPDNEMKGRIIGRDGRNIRVFEIVSGVDMIIEDGSNSILLSSFNLYRRAIATKTLERLIEDGRIYPTRIEEVYEKVKNQMEDQLIQDAETIIQDLDIGSVHIELKKLIGKLNYRAGFGQNALAHSIEVAKIAGVIASELGGDEKLARRAGLFHDIGKALTDKHGGNHVDLGAEVCLRYNEHSVIINAIRAHHGHEEAKSIECSAVCTADILSAARPGSRLGVLENYINRINDLEKIAMQKFGVKQAYAVNAGREIRVIVHTELIDDDKSVVLAKEIVDDIKKHIQYPGGIKVNVIREVRAVELV</sequence>
<keyword evidence="6 8" id="KW-1133">Transmembrane helix</keyword>
<dbReference type="PANTHER" id="PTHR12826">
    <property type="entry name" value="RIBONUCLEASE Y"/>
    <property type="match status" value="1"/>
</dbReference>
<dbReference type="SUPFAM" id="SSF54791">
    <property type="entry name" value="Eukaryotic type KH-domain (KH-domain type I)"/>
    <property type="match status" value="1"/>
</dbReference>
<evidence type="ECO:0000256" key="6">
    <source>
        <dbReference type="ARBA" id="ARBA00022989"/>
    </source>
</evidence>
<evidence type="ECO:0000256" key="10">
    <source>
        <dbReference type="SAM" id="Coils"/>
    </source>
</evidence>
<dbReference type="GO" id="GO:0004521">
    <property type="term" value="F:RNA endonuclease activity"/>
    <property type="evidence" value="ECO:0007669"/>
    <property type="project" value="UniProtKB-UniRule"/>
</dbReference>
<dbReference type="GO" id="GO:0016787">
    <property type="term" value="F:hydrolase activity"/>
    <property type="evidence" value="ECO:0007669"/>
    <property type="project" value="UniProtKB-KW"/>
</dbReference>
<keyword evidence="2 8" id="KW-0540">Nuclease</keyword>
<evidence type="ECO:0000313" key="13">
    <source>
        <dbReference type="Proteomes" id="UP000029922"/>
    </source>
</evidence>
<dbReference type="InterPro" id="IPR017705">
    <property type="entry name" value="Ribonuclease_Y"/>
</dbReference>
<dbReference type="SMART" id="SM00471">
    <property type="entry name" value="HDc"/>
    <property type="match status" value="1"/>
</dbReference>
<reference evidence="12 13" key="1">
    <citation type="journal article" date="2014" name="Genome Announc.">
        <title>Draft genome sequences of eight enterohepatic helicobacter species isolated from both laboratory and wild rodents.</title>
        <authorList>
            <person name="Sheh A."/>
            <person name="Shen Z."/>
            <person name="Fox J.G."/>
        </authorList>
    </citation>
    <scope>NUCLEOTIDE SEQUENCE [LARGE SCALE GENOMIC DNA]</scope>
    <source>
        <strain evidence="12 13">ST1</strain>
    </source>
</reference>
<evidence type="ECO:0000256" key="4">
    <source>
        <dbReference type="ARBA" id="ARBA00022801"/>
    </source>
</evidence>
<protein>
    <recommendedName>
        <fullName evidence="8 9">Ribonuclease Y</fullName>
        <shortName evidence="8">RNase Y</shortName>
        <ecNumber evidence="8 9">3.1.-.-</ecNumber>
    </recommendedName>
</protein>
<evidence type="ECO:0000256" key="1">
    <source>
        <dbReference type="ARBA" id="ARBA00022692"/>
    </source>
</evidence>
<feature type="transmembrane region" description="Helical" evidence="8">
    <location>
        <begin position="6"/>
        <end position="23"/>
    </location>
</feature>
<accession>A0A4U8TH78</accession>
<dbReference type="RefSeq" id="WP_034558638.1">
    <property type="nucleotide sequence ID" value="NZ_JRPD02000017.1"/>
</dbReference>
<dbReference type="AlphaFoldDB" id="A0A4U8TH78"/>
<comment type="caution">
    <text evidence="12">The sequence shown here is derived from an EMBL/GenBank/DDBJ whole genome shotgun (WGS) entry which is preliminary data.</text>
</comment>
<evidence type="ECO:0000256" key="7">
    <source>
        <dbReference type="ARBA" id="ARBA00023136"/>
    </source>
</evidence>
<evidence type="ECO:0000313" key="12">
    <source>
        <dbReference type="EMBL" id="TLD99559.1"/>
    </source>
</evidence>
<dbReference type="SUPFAM" id="SSF109604">
    <property type="entry name" value="HD-domain/PDEase-like"/>
    <property type="match status" value="1"/>
</dbReference>
<keyword evidence="7 8" id="KW-0472">Membrane</keyword>
<feature type="domain" description="HD" evidence="11">
    <location>
        <begin position="324"/>
        <end position="417"/>
    </location>
</feature>
<dbReference type="Pfam" id="PF01966">
    <property type="entry name" value="HD"/>
    <property type="match status" value="1"/>
</dbReference>
<gene>
    <name evidence="8 12" type="primary">rny</name>
    <name evidence="12" type="ORF">LS73_007210</name>
</gene>